<gene>
    <name evidence="3" type="ORF">KGQ19_39775</name>
</gene>
<evidence type="ECO:0000313" key="3">
    <source>
        <dbReference type="EMBL" id="MBS2553011.1"/>
    </source>
</evidence>
<feature type="region of interest" description="Disordered" evidence="1">
    <location>
        <begin position="101"/>
        <end position="136"/>
    </location>
</feature>
<protein>
    <submittedName>
        <fullName evidence="3">DUF3846 domain-containing protein</fullName>
    </submittedName>
</protein>
<evidence type="ECO:0000259" key="2">
    <source>
        <dbReference type="Pfam" id="PF12957"/>
    </source>
</evidence>
<evidence type="ECO:0000313" key="4">
    <source>
        <dbReference type="Proteomes" id="UP000730482"/>
    </source>
</evidence>
<name>A0ABS5L3X2_9ACTN</name>
<dbReference type="Proteomes" id="UP000730482">
    <property type="component" value="Unassembled WGS sequence"/>
</dbReference>
<keyword evidence="4" id="KW-1185">Reference proteome</keyword>
<evidence type="ECO:0000256" key="1">
    <source>
        <dbReference type="SAM" id="MobiDB-lite"/>
    </source>
</evidence>
<dbReference type="InterPro" id="IPR024559">
    <property type="entry name" value="DUF3846"/>
</dbReference>
<feature type="domain" description="DUF3846" evidence="2">
    <location>
        <begin position="30"/>
        <end position="111"/>
    </location>
</feature>
<dbReference type="EMBL" id="JAAFYZ010000225">
    <property type="protein sequence ID" value="MBS2553011.1"/>
    <property type="molecule type" value="Genomic_DNA"/>
</dbReference>
<proteinExistence type="predicted"/>
<reference evidence="3 4" key="1">
    <citation type="submission" date="2020-02" db="EMBL/GenBank/DDBJ databases">
        <title>Acidophilic actinobacteria isolated from forest soil.</title>
        <authorList>
            <person name="Golinska P."/>
        </authorList>
    </citation>
    <scope>NUCLEOTIDE SEQUENCE [LARGE SCALE GENOMIC DNA]</scope>
    <source>
        <strain evidence="3 4">NL8</strain>
    </source>
</reference>
<comment type="caution">
    <text evidence="3">The sequence shown here is derived from an EMBL/GenBank/DDBJ whole genome shotgun (WGS) entry which is preliminary data.</text>
</comment>
<organism evidence="3 4">
    <name type="scientific">Catenulispora pinistramenti</name>
    <dbReference type="NCBI Taxonomy" id="2705254"/>
    <lineage>
        <taxon>Bacteria</taxon>
        <taxon>Bacillati</taxon>
        <taxon>Actinomycetota</taxon>
        <taxon>Actinomycetes</taxon>
        <taxon>Catenulisporales</taxon>
        <taxon>Catenulisporaceae</taxon>
        <taxon>Catenulispora</taxon>
    </lineage>
</organism>
<accession>A0ABS5L3X2</accession>
<feature type="compositionally biased region" description="Basic residues" evidence="1">
    <location>
        <begin position="127"/>
        <end position="136"/>
    </location>
</feature>
<dbReference type="RefSeq" id="WP_212019146.1">
    <property type="nucleotide sequence ID" value="NZ_JAAFYZ010000225.1"/>
</dbReference>
<sequence length="136" mass="14638">MAILIPETGSPAWKRMPLPPVQGRDTAAFTTAIRAAIGASALTVVDLTPDLDLYIDDEGKLDDRPVNAAATAFVRALRPQFGKRIHGSAMVVARQGARNMDLSESQEAAVVRRLPESSEGSVGGKAPGKKKRFWQR</sequence>
<dbReference type="Pfam" id="PF12957">
    <property type="entry name" value="DUF3846"/>
    <property type="match status" value="1"/>
</dbReference>